<evidence type="ECO:0000313" key="1">
    <source>
        <dbReference type="EMBL" id="AWV90740.1"/>
    </source>
</evidence>
<protein>
    <submittedName>
        <fullName evidence="1">Uncharacterized protein</fullName>
    </submittedName>
</protein>
<dbReference type="KEGG" id="bsed:DN745_16025"/>
<dbReference type="EMBL" id="CP030032">
    <property type="protein sequence ID" value="AWV90740.1"/>
    <property type="molecule type" value="Genomic_DNA"/>
</dbReference>
<organism evidence="1 2">
    <name type="scientific">Bradymonas sediminis</name>
    <dbReference type="NCBI Taxonomy" id="1548548"/>
    <lineage>
        <taxon>Bacteria</taxon>
        <taxon>Deltaproteobacteria</taxon>
        <taxon>Bradymonadales</taxon>
        <taxon>Bradymonadaceae</taxon>
        <taxon>Bradymonas</taxon>
    </lineage>
</organism>
<keyword evidence="2" id="KW-1185">Reference proteome</keyword>
<dbReference type="Proteomes" id="UP000249799">
    <property type="component" value="Chromosome"/>
</dbReference>
<gene>
    <name evidence="1" type="ORF">DN745_16025</name>
</gene>
<proteinExistence type="predicted"/>
<accession>A0A2Z4FPC7</accession>
<evidence type="ECO:0000313" key="2">
    <source>
        <dbReference type="Proteomes" id="UP000249799"/>
    </source>
</evidence>
<dbReference type="RefSeq" id="WP_111336365.1">
    <property type="nucleotide sequence ID" value="NZ_CP030032.1"/>
</dbReference>
<reference evidence="1 2" key="1">
    <citation type="submission" date="2018-06" db="EMBL/GenBank/DDBJ databases">
        <title>Lujinxingia sediminis gen. nov. sp. nov., a new facultative anaerobic member of the class Deltaproteobacteria, and proposal of Lujinxingaceae fam. nov.</title>
        <authorList>
            <person name="Guo L.-Y."/>
            <person name="Li C.-M."/>
            <person name="Wang S."/>
            <person name="Du Z.-J."/>
        </authorList>
    </citation>
    <scope>NUCLEOTIDE SEQUENCE [LARGE SCALE GENOMIC DNA]</scope>
    <source>
        <strain evidence="1 2">FA350</strain>
    </source>
</reference>
<dbReference type="AlphaFoldDB" id="A0A2Z4FPC7"/>
<name>A0A2Z4FPC7_9DELT</name>
<sequence>MNEEEIRSLCAAEGLKVAEIQQMDAILVVVPESLEDLPDFDTLAGISEHICAHSDYKFVTLGIDGVVFGDAALKPHHAQEALP</sequence>